<dbReference type="PANTHER" id="PTHR28055:SF1">
    <property type="entry name" value="ALTERED INHERITANCE OF MITOCHONDRIA PROTEIN 41, MITOCHONDRIAL"/>
    <property type="match status" value="1"/>
</dbReference>
<dbReference type="GO" id="GO:0016740">
    <property type="term" value="F:transferase activity"/>
    <property type="evidence" value="ECO:0007669"/>
    <property type="project" value="UniProtKB-KW"/>
</dbReference>
<dbReference type="InterPro" id="IPR003789">
    <property type="entry name" value="Asn/Gln_tRNA_amidoTrase-B-like"/>
</dbReference>
<comment type="caution">
    <text evidence="1">The sequence shown here is derived from an EMBL/GenBank/DDBJ whole genome shotgun (WGS) entry which is preliminary data.</text>
</comment>
<dbReference type="InterPro" id="IPR042184">
    <property type="entry name" value="YqeY/Aim41_N"/>
</dbReference>
<dbReference type="SUPFAM" id="SSF89095">
    <property type="entry name" value="GatB/YqeY motif"/>
    <property type="match status" value="1"/>
</dbReference>
<dbReference type="PANTHER" id="PTHR28055">
    <property type="entry name" value="ALTERED INHERITANCE OF MITOCHONDRIA PROTEIN 41, MITOCHONDRIAL"/>
    <property type="match status" value="1"/>
</dbReference>
<dbReference type="Pfam" id="PF09424">
    <property type="entry name" value="YqeY"/>
    <property type="match status" value="1"/>
</dbReference>
<dbReference type="AlphaFoldDB" id="A0A2M8KE84"/>
<evidence type="ECO:0000313" key="1">
    <source>
        <dbReference type="EMBL" id="PJE58232.1"/>
    </source>
</evidence>
<protein>
    <submittedName>
        <fullName evidence="1">Glutamyl-tRNA amidotransferase</fullName>
    </submittedName>
</protein>
<accession>A0A2M8KE84</accession>
<dbReference type="Gene3D" id="1.10.10.410">
    <property type="match status" value="1"/>
</dbReference>
<organism evidence="1 2">
    <name type="scientific">Candidatus Portnoybacteria bacterium CG10_big_fil_rev_8_21_14_0_10_36_7</name>
    <dbReference type="NCBI Taxonomy" id="1974812"/>
    <lineage>
        <taxon>Bacteria</taxon>
        <taxon>Candidatus Portnoyibacteriota</taxon>
    </lineage>
</organism>
<name>A0A2M8KE84_9BACT</name>
<keyword evidence="1" id="KW-0808">Transferase</keyword>
<dbReference type="InterPro" id="IPR023168">
    <property type="entry name" value="GatB_Yqey_C_2"/>
</dbReference>
<sequence length="164" mass="17941">MSSNLQNQIKQDIKAALISKDAKKAGVLRMLQSSIKNAEISKRLKLVKSNAEGDVEQASLLSEEETLAVIKAETKKMKDSISQFTDGGRNDLAEQTKEELAMLSNYLPAEMSEYEVRKIIKEELFNGQFTTKDMGRAIGACMGKLKGQADGGVVSKIVKEELGA</sequence>
<dbReference type="Proteomes" id="UP000231450">
    <property type="component" value="Unassembled WGS sequence"/>
</dbReference>
<evidence type="ECO:0000313" key="2">
    <source>
        <dbReference type="Proteomes" id="UP000231450"/>
    </source>
</evidence>
<dbReference type="EMBL" id="PFDW01000042">
    <property type="protein sequence ID" value="PJE58232.1"/>
    <property type="molecule type" value="Genomic_DNA"/>
</dbReference>
<reference evidence="2" key="1">
    <citation type="submission" date="2017-09" db="EMBL/GenBank/DDBJ databases">
        <title>Depth-based differentiation of microbial function through sediment-hosted aquifers and enrichment of novel symbionts in the deep terrestrial subsurface.</title>
        <authorList>
            <person name="Probst A.J."/>
            <person name="Ladd B."/>
            <person name="Jarett J.K."/>
            <person name="Geller-Mcgrath D.E."/>
            <person name="Sieber C.M.K."/>
            <person name="Emerson J.B."/>
            <person name="Anantharaman K."/>
            <person name="Thomas B.C."/>
            <person name="Malmstrom R."/>
            <person name="Stieglmeier M."/>
            <person name="Klingl A."/>
            <person name="Woyke T."/>
            <person name="Ryan C.M."/>
            <person name="Banfield J.F."/>
        </authorList>
    </citation>
    <scope>NUCLEOTIDE SEQUENCE [LARGE SCALE GENOMIC DNA]</scope>
</reference>
<dbReference type="GO" id="GO:0016884">
    <property type="term" value="F:carbon-nitrogen ligase activity, with glutamine as amido-N-donor"/>
    <property type="evidence" value="ECO:0007669"/>
    <property type="project" value="InterPro"/>
</dbReference>
<dbReference type="InterPro" id="IPR019004">
    <property type="entry name" value="YqeY/Aim41"/>
</dbReference>
<proteinExistence type="predicted"/>
<gene>
    <name evidence="1" type="ORF">COU81_01895</name>
</gene>
<dbReference type="Gene3D" id="1.10.1510.10">
    <property type="entry name" value="Uncharacterised protein YqeY/AIM41 PF09424, N-terminal domain"/>
    <property type="match status" value="1"/>
</dbReference>